<evidence type="ECO:0000313" key="2">
    <source>
        <dbReference type="Proteomes" id="UP001152888"/>
    </source>
</evidence>
<dbReference type="AlphaFoldDB" id="A0A9P0LN80"/>
<sequence>MTKNRYECLFAVEKECKSRKTESENSRRLHSGGQCCT</sequence>
<proteinExistence type="predicted"/>
<reference evidence="1" key="1">
    <citation type="submission" date="2022-03" db="EMBL/GenBank/DDBJ databases">
        <authorList>
            <person name="Sayadi A."/>
        </authorList>
    </citation>
    <scope>NUCLEOTIDE SEQUENCE</scope>
</reference>
<comment type="caution">
    <text evidence="1">The sequence shown here is derived from an EMBL/GenBank/DDBJ whole genome shotgun (WGS) entry which is preliminary data.</text>
</comment>
<keyword evidence="2" id="KW-1185">Reference proteome</keyword>
<dbReference type="EMBL" id="CAKOFQ010007307">
    <property type="protein sequence ID" value="CAH1997845.1"/>
    <property type="molecule type" value="Genomic_DNA"/>
</dbReference>
<accession>A0A9P0LN80</accession>
<gene>
    <name evidence="1" type="ORF">ACAOBT_LOCUS24000</name>
</gene>
<dbReference type="Proteomes" id="UP001152888">
    <property type="component" value="Unassembled WGS sequence"/>
</dbReference>
<evidence type="ECO:0000313" key="1">
    <source>
        <dbReference type="EMBL" id="CAH1997845.1"/>
    </source>
</evidence>
<protein>
    <submittedName>
        <fullName evidence="1">Uncharacterized protein</fullName>
    </submittedName>
</protein>
<organism evidence="1 2">
    <name type="scientific">Acanthoscelides obtectus</name>
    <name type="common">Bean weevil</name>
    <name type="synonym">Bruchus obtectus</name>
    <dbReference type="NCBI Taxonomy" id="200917"/>
    <lineage>
        <taxon>Eukaryota</taxon>
        <taxon>Metazoa</taxon>
        <taxon>Ecdysozoa</taxon>
        <taxon>Arthropoda</taxon>
        <taxon>Hexapoda</taxon>
        <taxon>Insecta</taxon>
        <taxon>Pterygota</taxon>
        <taxon>Neoptera</taxon>
        <taxon>Endopterygota</taxon>
        <taxon>Coleoptera</taxon>
        <taxon>Polyphaga</taxon>
        <taxon>Cucujiformia</taxon>
        <taxon>Chrysomeloidea</taxon>
        <taxon>Chrysomelidae</taxon>
        <taxon>Bruchinae</taxon>
        <taxon>Bruchini</taxon>
        <taxon>Acanthoscelides</taxon>
    </lineage>
</organism>
<name>A0A9P0LN80_ACAOB</name>